<dbReference type="InterPro" id="IPR050640">
    <property type="entry name" value="Bact_2-comp_sensor_kinase"/>
</dbReference>
<keyword evidence="4" id="KW-1185">Reference proteome</keyword>
<feature type="transmembrane region" description="Helical" evidence="1">
    <location>
        <begin position="17"/>
        <end position="36"/>
    </location>
</feature>
<dbReference type="EMBL" id="JAYLLN010000005">
    <property type="protein sequence ID" value="MEI5983979.1"/>
    <property type="molecule type" value="Genomic_DNA"/>
</dbReference>
<feature type="domain" description="Signal transduction histidine kinase internal region" evidence="2">
    <location>
        <begin position="148"/>
        <end position="226"/>
    </location>
</feature>
<dbReference type="PANTHER" id="PTHR34220:SF7">
    <property type="entry name" value="SENSOR HISTIDINE KINASE YPDA"/>
    <property type="match status" value="1"/>
</dbReference>
<dbReference type="InterPro" id="IPR036890">
    <property type="entry name" value="HATPase_C_sf"/>
</dbReference>
<dbReference type="GO" id="GO:0016301">
    <property type="term" value="F:kinase activity"/>
    <property type="evidence" value="ECO:0007669"/>
    <property type="project" value="UniProtKB-KW"/>
</dbReference>
<name>A0ABU8I2M6_9SPHI</name>
<comment type="caution">
    <text evidence="3">The sequence shown here is derived from an EMBL/GenBank/DDBJ whole genome shotgun (WGS) entry which is preliminary data.</text>
</comment>
<dbReference type="InterPro" id="IPR010559">
    <property type="entry name" value="Sig_transdc_His_kin_internal"/>
</dbReference>
<protein>
    <submittedName>
        <fullName evidence="3">Histidine kinase</fullName>
    </submittedName>
</protein>
<dbReference type="Proteomes" id="UP001363035">
    <property type="component" value="Unassembled WGS sequence"/>
</dbReference>
<gene>
    <name evidence="3" type="ORF">VJ786_03590</name>
</gene>
<proteinExistence type="predicted"/>
<reference evidence="3 4" key="1">
    <citation type="submission" date="2024-01" db="EMBL/GenBank/DDBJ databases">
        <title>Sphingobacterium tenebrionis sp. nov., a novel endophyte isolated from tenebrio molitor intestines.</title>
        <authorList>
            <person name="Zhang C."/>
        </authorList>
    </citation>
    <scope>NUCLEOTIDE SEQUENCE [LARGE SCALE GENOMIC DNA]</scope>
    <source>
        <strain evidence="3 4">PU5-4</strain>
    </source>
</reference>
<evidence type="ECO:0000313" key="4">
    <source>
        <dbReference type="Proteomes" id="UP001363035"/>
    </source>
</evidence>
<accession>A0ABU8I2M6</accession>
<keyword evidence="1" id="KW-0472">Membrane</keyword>
<sequence length="359" mass="41502">MESATTINQKQAFIRKLITEIFLVVGLSFLISLYMFTQSRDFGVLSMYIPYAYFLYAINTYYLLKMYHHGKINKTEYGLLAFFTAIAGMAPFILFIIQVNGRYSQRMIPVGLVVALIVIPLSMYVYFRTKANKQQIASLQKDLGKTTAEMKLMQSQINPHFLFNVMNSIYGIAMQENADKTANSIQRLSQMMRFMLFENQQDYILLSRDLDYLREYVAIQSLRVENVPNIKIESEIADPVENFYINPMLLIPFVENAFKHGISMEKESWIKINADIVDRQLKFSVYNSIHQLEGTDLERSKSGIGLDNVQARLQVFYPGKHLLVIEQNQQEFFVFLTVDLLEGQPDSVVDINNEYHGSN</sequence>
<feature type="transmembrane region" description="Helical" evidence="1">
    <location>
        <begin position="76"/>
        <end position="96"/>
    </location>
</feature>
<keyword evidence="1" id="KW-1133">Transmembrane helix</keyword>
<dbReference type="RefSeq" id="WP_336557257.1">
    <property type="nucleotide sequence ID" value="NZ_JAYLLN010000005.1"/>
</dbReference>
<evidence type="ECO:0000256" key="1">
    <source>
        <dbReference type="SAM" id="Phobius"/>
    </source>
</evidence>
<keyword evidence="3" id="KW-0418">Kinase</keyword>
<dbReference type="Pfam" id="PF06580">
    <property type="entry name" value="His_kinase"/>
    <property type="match status" value="1"/>
</dbReference>
<evidence type="ECO:0000313" key="3">
    <source>
        <dbReference type="EMBL" id="MEI5983979.1"/>
    </source>
</evidence>
<feature type="transmembrane region" description="Helical" evidence="1">
    <location>
        <begin position="42"/>
        <end position="64"/>
    </location>
</feature>
<dbReference type="PANTHER" id="PTHR34220">
    <property type="entry name" value="SENSOR HISTIDINE KINASE YPDA"/>
    <property type="match status" value="1"/>
</dbReference>
<organism evidence="3 4">
    <name type="scientific">Sphingobacterium tenebrionis</name>
    <dbReference type="NCBI Taxonomy" id="3111775"/>
    <lineage>
        <taxon>Bacteria</taxon>
        <taxon>Pseudomonadati</taxon>
        <taxon>Bacteroidota</taxon>
        <taxon>Sphingobacteriia</taxon>
        <taxon>Sphingobacteriales</taxon>
        <taxon>Sphingobacteriaceae</taxon>
        <taxon>Sphingobacterium</taxon>
    </lineage>
</organism>
<feature type="transmembrane region" description="Helical" evidence="1">
    <location>
        <begin position="108"/>
        <end position="127"/>
    </location>
</feature>
<keyword evidence="1" id="KW-0812">Transmembrane</keyword>
<keyword evidence="3" id="KW-0808">Transferase</keyword>
<evidence type="ECO:0000259" key="2">
    <source>
        <dbReference type="Pfam" id="PF06580"/>
    </source>
</evidence>
<dbReference type="SUPFAM" id="SSF55874">
    <property type="entry name" value="ATPase domain of HSP90 chaperone/DNA topoisomerase II/histidine kinase"/>
    <property type="match status" value="1"/>
</dbReference>